<dbReference type="EMBL" id="AP022617">
    <property type="protein sequence ID" value="BBZ63179.1"/>
    <property type="molecule type" value="Genomic_DNA"/>
</dbReference>
<name>A0AAD1IYY2_MYCMB</name>
<gene>
    <name evidence="1" type="ORF">MMON_44800</name>
</gene>
<dbReference type="Proteomes" id="UP000466039">
    <property type="component" value="Chromosome"/>
</dbReference>
<evidence type="ECO:0000313" key="1">
    <source>
        <dbReference type="EMBL" id="BBZ63179.1"/>
    </source>
</evidence>
<proteinExistence type="predicted"/>
<organism evidence="1 2">
    <name type="scientific">Mycolicibacterium monacense</name>
    <name type="common">Mycobacterium monacense</name>
    <dbReference type="NCBI Taxonomy" id="85693"/>
    <lineage>
        <taxon>Bacteria</taxon>
        <taxon>Bacillati</taxon>
        <taxon>Actinomycetota</taxon>
        <taxon>Actinomycetes</taxon>
        <taxon>Mycobacteriales</taxon>
        <taxon>Mycobacteriaceae</taxon>
        <taxon>Mycolicibacterium</taxon>
    </lineage>
</organism>
<reference evidence="1 2" key="1">
    <citation type="journal article" date="2019" name="Emerg. Microbes Infect.">
        <title>Comprehensive subspecies identification of 175 nontuberculous mycobacteria species based on 7547 genomic profiles.</title>
        <authorList>
            <person name="Matsumoto Y."/>
            <person name="Kinjo T."/>
            <person name="Motooka D."/>
            <person name="Nabeya D."/>
            <person name="Jung N."/>
            <person name="Uechi K."/>
            <person name="Horii T."/>
            <person name="Iida T."/>
            <person name="Fujita J."/>
            <person name="Nakamura S."/>
        </authorList>
    </citation>
    <scope>NUCLEOTIDE SEQUENCE [LARGE SCALE GENOMIC DNA]</scope>
    <source>
        <strain evidence="1 2">JCM 15658</strain>
    </source>
</reference>
<dbReference type="AlphaFoldDB" id="A0AAD1IYY2"/>
<keyword evidence="2" id="KW-1185">Reference proteome</keyword>
<evidence type="ECO:0000313" key="2">
    <source>
        <dbReference type="Proteomes" id="UP000466039"/>
    </source>
</evidence>
<accession>A0AAD1IYY2</accession>
<sequence>MPQQDEELRAQGVALIAGSVTDLAGVTRAKYVPVRRLRAFETVGDGRIPLVERVLR</sequence>
<protein>
    <submittedName>
        <fullName evidence="1">Uncharacterized protein</fullName>
    </submittedName>
</protein>